<dbReference type="EMBL" id="VNIQ01000015">
    <property type="protein sequence ID" value="TYQ00555.1"/>
    <property type="molecule type" value="Genomic_DNA"/>
</dbReference>
<evidence type="ECO:0000313" key="6">
    <source>
        <dbReference type="EMBL" id="TYQ00555.1"/>
    </source>
</evidence>
<dbReference type="InterPro" id="IPR029154">
    <property type="entry name" value="HIBADH-like_NADP-bd"/>
</dbReference>
<dbReference type="GO" id="GO:0050661">
    <property type="term" value="F:NADP binding"/>
    <property type="evidence" value="ECO:0007669"/>
    <property type="project" value="InterPro"/>
</dbReference>
<dbReference type="InterPro" id="IPR036291">
    <property type="entry name" value="NAD(P)-bd_dom_sf"/>
</dbReference>
<gene>
    <name evidence="6" type="ORF">FNL38_1151</name>
</gene>
<accession>A0A652YH23</accession>
<dbReference type="Gene3D" id="3.40.50.720">
    <property type="entry name" value="NAD(P)-binding Rossmann-like Domain"/>
    <property type="match status" value="1"/>
</dbReference>
<reference evidence="6" key="1">
    <citation type="submission" date="2019-07" db="EMBL/GenBank/DDBJ databases">
        <title>Genomic Encyclopedia of Type Strains, Phase IV (KMG-IV): sequencing the most valuable type-strain genomes for metagenomic binning, comparative biology and taxonomic classification.</title>
        <authorList>
            <person name="Goeker M."/>
        </authorList>
    </citation>
    <scope>NUCLEOTIDE SEQUENCE</scope>
    <source>
        <strain evidence="6">DSM 44596</strain>
    </source>
</reference>
<evidence type="ECO:0000256" key="1">
    <source>
        <dbReference type="ARBA" id="ARBA00009080"/>
    </source>
</evidence>
<evidence type="ECO:0000259" key="5">
    <source>
        <dbReference type="Pfam" id="PF14833"/>
    </source>
</evidence>
<protein>
    <submittedName>
        <fullName evidence="6">3-hydroxyisobutyrate dehydrogenase-like beta-hydroxyacid dehydrogenase</fullName>
    </submittedName>
</protein>
<dbReference type="InterPro" id="IPR015815">
    <property type="entry name" value="HIBADH-related"/>
</dbReference>
<dbReference type="InterPro" id="IPR006115">
    <property type="entry name" value="6PGDH_NADP-bd"/>
</dbReference>
<feature type="domain" description="3-hydroxyisobutyrate dehydrogenase-like NAD-binding" evidence="5">
    <location>
        <begin position="164"/>
        <end position="254"/>
    </location>
</feature>
<dbReference type="SUPFAM" id="SSF48179">
    <property type="entry name" value="6-phosphogluconate dehydrogenase C-terminal domain-like"/>
    <property type="match status" value="1"/>
</dbReference>
<comment type="caution">
    <text evidence="6">The sequence shown here is derived from an EMBL/GenBank/DDBJ whole genome shotgun (WGS) entry which is preliminary data.</text>
</comment>
<sequence length="294" mass="30324">MKIGFIGAGRMGGPIVERLIAAGNDVTVLTRGSETRSTAKAKGWNTSDTIEQTVQSAELVISIVLNDEQVQAALLGSGGAVAAMAPGAILVQHTTCDPDTAVMVADAGAERGVHVLDAAVSGSPQDTAAGRLTLWVGGDEYVLDSVRPVLESYGSPVMHVGPIGHGQRVKLVNNALFVAQIGLAVDAVRLAAAVGIGEAEILAAIQHGSGDSRALSSLAWIGVDAVGIRLAELMLKDVDVIRQIADRTGADLGLIGEVLSSELVEREVLYSGAPPNRELIEQTPLTPGSMKPSM</sequence>
<feature type="domain" description="6-phosphogluconate dehydrogenase NADP-binding" evidence="4">
    <location>
        <begin position="2"/>
        <end position="161"/>
    </location>
</feature>
<dbReference type="Gene3D" id="1.10.1040.10">
    <property type="entry name" value="N-(1-d-carboxylethyl)-l-norvaline Dehydrogenase, domain 2"/>
    <property type="match status" value="1"/>
</dbReference>
<dbReference type="PANTHER" id="PTHR43060">
    <property type="entry name" value="3-HYDROXYISOBUTYRATE DEHYDROGENASE-LIKE 1, MITOCHONDRIAL-RELATED"/>
    <property type="match status" value="1"/>
</dbReference>
<keyword evidence="3" id="KW-0520">NAD</keyword>
<dbReference type="PANTHER" id="PTHR43060:SF15">
    <property type="entry name" value="3-HYDROXYISOBUTYRATE DEHYDROGENASE-LIKE 1, MITOCHONDRIAL-RELATED"/>
    <property type="match status" value="1"/>
</dbReference>
<dbReference type="GO" id="GO:0016491">
    <property type="term" value="F:oxidoreductase activity"/>
    <property type="evidence" value="ECO:0007669"/>
    <property type="project" value="UniProtKB-KW"/>
</dbReference>
<evidence type="ECO:0000256" key="3">
    <source>
        <dbReference type="ARBA" id="ARBA00023027"/>
    </source>
</evidence>
<proteinExistence type="inferred from homology"/>
<organism evidence="6">
    <name type="scientific">Nocardia globerula</name>
    <dbReference type="NCBI Taxonomy" id="1818"/>
    <lineage>
        <taxon>Bacteria</taxon>
        <taxon>Bacillati</taxon>
        <taxon>Actinomycetota</taxon>
        <taxon>Actinomycetes</taxon>
        <taxon>Mycobacteriales</taxon>
        <taxon>Nocardiaceae</taxon>
        <taxon>Nocardia</taxon>
    </lineage>
</organism>
<evidence type="ECO:0000256" key="2">
    <source>
        <dbReference type="ARBA" id="ARBA00023002"/>
    </source>
</evidence>
<dbReference type="AlphaFoldDB" id="A0A652YH23"/>
<name>A0A652YH23_NOCGL</name>
<comment type="similarity">
    <text evidence="1">Belongs to the HIBADH-related family.</text>
</comment>
<dbReference type="GO" id="GO:0051287">
    <property type="term" value="F:NAD binding"/>
    <property type="evidence" value="ECO:0007669"/>
    <property type="project" value="InterPro"/>
</dbReference>
<keyword evidence="2" id="KW-0560">Oxidoreductase</keyword>
<dbReference type="Pfam" id="PF03446">
    <property type="entry name" value="NAD_binding_2"/>
    <property type="match status" value="1"/>
</dbReference>
<dbReference type="SUPFAM" id="SSF51735">
    <property type="entry name" value="NAD(P)-binding Rossmann-fold domains"/>
    <property type="match status" value="1"/>
</dbReference>
<dbReference type="PIRSF" id="PIRSF000103">
    <property type="entry name" value="HIBADH"/>
    <property type="match status" value="1"/>
</dbReference>
<dbReference type="InterPro" id="IPR013328">
    <property type="entry name" value="6PGD_dom2"/>
</dbReference>
<dbReference type="Pfam" id="PF14833">
    <property type="entry name" value="NAD_binding_11"/>
    <property type="match status" value="1"/>
</dbReference>
<evidence type="ECO:0000259" key="4">
    <source>
        <dbReference type="Pfam" id="PF03446"/>
    </source>
</evidence>
<dbReference type="InterPro" id="IPR008927">
    <property type="entry name" value="6-PGluconate_DH-like_C_sf"/>
</dbReference>